<dbReference type="SMART" id="SM00028">
    <property type="entry name" value="TPR"/>
    <property type="match status" value="2"/>
</dbReference>
<evidence type="ECO:0000313" key="5">
    <source>
        <dbReference type="EMBL" id="CEM51689.1"/>
    </source>
</evidence>
<protein>
    <submittedName>
        <fullName evidence="5">Uncharacterized protein</fullName>
    </submittedName>
</protein>
<dbReference type="PANTHER" id="PTHR48433">
    <property type="entry name" value="OUTER ENVELOPE PROTEIN 61-LIKE"/>
    <property type="match status" value="1"/>
</dbReference>
<feature type="compositionally biased region" description="Low complexity" evidence="3">
    <location>
        <begin position="420"/>
        <end position="436"/>
    </location>
</feature>
<evidence type="ECO:0000256" key="4">
    <source>
        <dbReference type="SAM" id="Phobius"/>
    </source>
</evidence>
<dbReference type="PANTHER" id="PTHR48433:SF1">
    <property type="entry name" value="OUTER ENVELOPE PROTEIN 61-LIKE"/>
    <property type="match status" value="1"/>
</dbReference>
<feature type="region of interest" description="Disordered" evidence="3">
    <location>
        <begin position="407"/>
        <end position="463"/>
    </location>
</feature>
<evidence type="ECO:0000256" key="1">
    <source>
        <dbReference type="PROSITE-ProRule" id="PRU00339"/>
    </source>
</evidence>
<keyword evidence="2" id="KW-0175">Coiled coil</keyword>
<evidence type="ECO:0000256" key="2">
    <source>
        <dbReference type="SAM" id="Coils"/>
    </source>
</evidence>
<feature type="repeat" description="TPR" evidence="1">
    <location>
        <begin position="224"/>
        <end position="257"/>
    </location>
</feature>
<accession>A0A0G4I3Z0</accession>
<dbReference type="EMBL" id="CDMZ01005023">
    <property type="protein sequence ID" value="CEM51689.1"/>
    <property type="molecule type" value="Genomic_DNA"/>
</dbReference>
<evidence type="ECO:0000256" key="3">
    <source>
        <dbReference type="SAM" id="MobiDB-lite"/>
    </source>
</evidence>
<dbReference type="InterPro" id="IPR011990">
    <property type="entry name" value="TPR-like_helical_dom_sf"/>
</dbReference>
<keyword evidence="4" id="KW-0472">Membrane</keyword>
<gene>
    <name evidence="5" type="ORF">Cvel_1774</name>
</gene>
<dbReference type="AlphaFoldDB" id="A0A0G4I3Z0"/>
<keyword evidence="4" id="KW-0812">Transmembrane</keyword>
<organism evidence="5">
    <name type="scientific">Chromera velia CCMP2878</name>
    <dbReference type="NCBI Taxonomy" id="1169474"/>
    <lineage>
        <taxon>Eukaryota</taxon>
        <taxon>Sar</taxon>
        <taxon>Alveolata</taxon>
        <taxon>Colpodellida</taxon>
        <taxon>Chromeraceae</taxon>
        <taxon>Chromera</taxon>
    </lineage>
</organism>
<feature type="transmembrane region" description="Helical" evidence="4">
    <location>
        <begin position="552"/>
        <end position="572"/>
    </location>
</feature>
<dbReference type="VEuPathDB" id="CryptoDB:Cvel_1774"/>
<dbReference type="SUPFAM" id="SSF48452">
    <property type="entry name" value="TPR-like"/>
    <property type="match status" value="1"/>
</dbReference>
<feature type="coiled-coil region" evidence="2">
    <location>
        <begin position="278"/>
        <end position="305"/>
    </location>
</feature>
<reference evidence="5" key="1">
    <citation type="submission" date="2014-11" db="EMBL/GenBank/DDBJ databases">
        <authorList>
            <person name="Otto D Thomas"/>
            <person name="Naeem Raeece"/>
        </authorList>
    </citation>
    <scope>NUCLEOTIDE SEQUENCE</scope>
</reference>
<dbReference type="InterPro" id="IPR019734">
    <property type="entry name" value="TPR_rpt"/>
</dbReference>
<dbReference type="PROSITE" id="PS50005">
    <property type="entry name" value="TPR"/>
    <property type="match status" value="1"/>
</dbReference>
<name>A0A0G4I3Z0_9ALVE</name>
<feature type="compositionally biased region" description="Pro residues" evidence="3">
    <location>
        <begin position="437"/>
        <end position="452"/>
    </location>
</feature>
<sequence length="573" mass="62920">MRYRCVGALGVSSKALHASSRLTLSFWRSSFAQSPLYVFCSRSFFASGPPRIPPHFFKMMNPEMMRIAQEQFSRMTPEQRNRLQQQVASMDPSVLQQAQQMMGSMTPEQMRQAQDQMKQMDPSTLEEQMGYAQGEVKTLANQQVGQATLLKNEGNRMHKAGDFEGALDKYREARDMIKKLTMRDAKDLAQACQLNSASCLLKLERYDEVVHECTDVLSRQADNVKALYRRGQAYAEQKKMAEAISDLRRAKAGSPDDANISDKLAEYEGTLEESTGGLSEAEIKKAAEETKLREYEAKKEAEQEAVKERATMAGVPQGMGAADVSPEKIEQVSKMMQQNPGMMEEMTKKIGEMNPEELERVTQAAAASGALPPGMNVSPEMLKQSVEMMKGMSPDDLKRMQEMAANMRSSRGATAGAGVPSTAAAGAGDSPSSSSSSPPPLSGSPGLPPGMPMDPANMSPEEQARMQKEMMNNPEMMKMASEMMKNMSPEQFASMSKAAGMDMSEEQAKKVSEMMSNMSPETMQRMMKVAGSVKGAADSCGRVMKWVRSREGLLVIAVLILIVALLQAHGFFG</sequence>
<dbReference type="Gene3D" id="1.25.40.10">
    <property type="entry name" value="Tetratricopeptide repeat domain"/>
    <property type="match status" value="1"/>
</dbReference>
<proteinExistence type="predicted"/>
<dbReference type="InterPro" id="IPR053319">
    <property type="entry name" value="OEP61"/>
</dbReference>
<keyword evidence="4" id="KW-1133">Transmembrane helix</keyword>
<keyword evidence="1" id="KW-0802">TPR repeat</keyword>